<keyword evidence="2" id="KW-0472">Membrane</keyword>
<gene>
    <name evidence="3" type="ORF">E4K65_45365</name>
</gene>
<reference evidence="3 4" key="1">
    <citation type="submission" date="2019-03" db="EMBL/GenBank/DDBJ databases">
        <title>Bradyrhizobium diversity isolated from nodules of Chamaecrista fasciculata.</title>
        <authorList>
            <person name="Klepa M.S."/>
            <person name="Urquiaga M.O."/>
            <person name="Hungria M."/>
            <person name="Delamuta J.R."/>
        </authorList>
    </citation>
    <scope>NUCLEOTIDE SEQUENCE [LARGE SCALE GENOMIC DNA]</scope>
    <source>
        <strain evidence="3 4">CNPSo 3448</strain>
    </source>
</reference>
<accession>A0A4Y9L110</accession>
<keyword evidence="2" id="KW-1133">Transmembrane helix</keyword>
<dbReference type="AlphaFoldDB" id="A0A4Y9L110"/>
<feature type="coiled-coil region" evidence="1">
    <location>
        <begin position="69"/>
        <end position="125"/>
    </location>
</feature>
<keyword evidence="1" id="KW-0175">Coiled coil</keyword>
<dbReference type="OrthoDB" id="8230118at2"/>
<sequence length="184" mass="19746">MTEPDRNGITARLWKLPGQLLLALINATAILVIVAAILALVAIARVDHFAENVVATMTEAVLSKVDLPAKEVLANLRKLTAEVRALRDAVGGFKTAENPARQIEIAQLKEKLTVLNISVERLRSTRSILTDEAIAQLGRTATDALTKLRDCSSSVGQLEPHRTPTSKTVEAWGAVGPRGTGPEN</sequence>
<proteinExistence type="predicted"/>
<name>A0A4Y9L110_9BRAD</name>
<organism evidence="3 4">
    <name type="scientific">Bradyrhizobium niftali</name>
    <dbReference type="NCBI Taxonomy" id="2560055"/>
    <lineage>
        <taxon>Bacteria</taxon>
        <taxon>Pseudomonadati</taxon>
        <taxon>Pseudomonadota</taxon>
        <taxon>Alphaproteobacteria</taxon>
        <taxon>Hyphomicrobiales</taxon>
        <taxon>Nitrobacteraceae</taxon>
        <taxon>Bradyrhizobium</taxon>
    </lineage>
</organism>
<keyword evidence="4" id="KW-1185">Reference proteome</keyword>
<evidence type="ECO:0000256" key="1">
    <source>
        <dbReference type="SAM" id="Coils"/>
    </source>
</evidence>
<evidence type="ECO:0000256" key="2">
    <source>
        <dbReference type="SAM" id="Phobius"/>
    </source>
</evidence>
<protein>
    <submittedName>
        <fullName evidence="3">Uncharacterized protein</fullName>
    </submittedName>
</protein>
<evidence type="ECO:0000313" key="3">
    <source>
        <dbReference type="EMBL" id="TFV36466.1"/>
    </source>
</evidence>
<dbReference type="Proteomes" id="UP000297966">
    <property type="component" value="Unassembled WGS sequence"/>
</dbReference>
<feature type="transmembrane region" description="Helical" evidence="2">
    <location>
        <begin position="20"/>
        <end position="43"/>
    </location>
</feature>
<dbReference type="EMBL" id="SPQT01000067">
    <property type="protein sequence ID" value="TFV36466.1"/>
    <property type="molecule type" value="Genomic_DNA"/>
</dbReference>
<keyword evidence="2" id="KW-0812">Transmembrane</keyword>
<dbReference type="RefSeq" id="WP_135179607.1">
    <property type="nucleotide sequence ID" value="NZ_SPQT01000067.1"/>
</dbReference>
<evidence type="ECO:0000313" key="4">
    <source>
        <dbReference type="Proteomes" id="UP000297966"/>
    </source>
</evidence>
<comment type="caution">
    <text evidence="3">The sequence shown here is derived from an EMBL/GenBank/DDBJ whole genome shotgun (WGS) entry which is preliminary data.</text>
</comment>